<evidence type="ECO:0000313" key="1">
    <source>
        <dbReference type="EMBL" id="KAJ7031423.1"/>
    </source>
</evidence>
<proteinExistence type="predicted"/>
<dbReference type="AlphaFoldDB" id="A0AAD6SPB3"/>
<gene>
    <name evidence="1" type="ORF">C8F04DRAFT_1263021</name>
</gene>
<accession>A0AAD6SPB3</accession>
<name>A0AAD6SPB3_9AGAR</name>
<evidence type="ECO:0000313" key="2">
    <source>
        <dbReference type="Proteomes" id="UP001218188"/>
    </source>
</evidence>
<sequence>MFLLLWPGAYYHMYCGLAHPSVAPYIANTPSISSAPPSGPRTFVPAFNTYVAPYNARAPHSLERTAYTLPKTYTTRVARAPRLRLREAARTYGVPRRTTAYVHLM</sequence>
<reference evidence="1" key="1">
    <citation type="submission" date="2023-03" db="EMBL/GenBank/DDBJ databases">
        <title>Massive genome expansion in bonnet fungi (Mycena s.s.) driven by repeated elements and novel gene families across ecological guilds.</title>
        <authorList>
            <consortium name="Lawrence Berkeley National Laboratory"/>
            <person name="Harder C.B."/>
            <person name="Miyauchi S."/>
            <person name="Viragh M."/>
            <person name="Kuo A."/>
            <person name="Thoen E."/>
            <person name="Andreopoulos B."/>
            <person name="Lu D."/>
            <person name="Skrede I."/>
            <person name="Drula E."/>
            <person name="Henrissat B."/>
            <person name="Morin E."/>
            <person name="Kohler A."/>
            <person name="Barry K."/>
            <person name="LaButti K."/>
            <person name="Morin E."/>
            <person name="Salamov A."/>
            <person name="Lipzen A."/>
            <person name="Mereny Z."/>
            <person name="Hegedus B."/>
            <person name="Baldrian P."/>
            <person name="Stursova M."/>
            <person name="Weitz H."/>
            <person name="Taylor A."/>
            <person name="Grigoriev I.V."/>
            <person name="Nagy L.G."/>
            <person name="Martin F."/>
            <person name="Kauserud H."/>
        </authorList>
    </citation>
    <scope>NUCLEOTIDE SEQUENCE</scope>
    <source>
        <strain evidence="1">CBHHK200</strain>
    </source>
</reference>
<dbReference type="EMBL" id="JARJCM010000082">
    <property type="protein sequence ID" value="KAJ7031423.1"/>
    <property type="molecule type" value="Genomic_DNA"/>
</dbReference>
<dbReference type="Proteomes" id="UP001218188">
    <property type="component" value="Unassembled WGS sequence"/>
</dbReference>
<comment type="caution">
    <text evidence="1">The sequence shown here is derived from an EMBL/GenBank/DDBJ whole genome shotgun (WGS) entry which is preliminary data.</text>
</comment>
<organism evidence="1 2">
    <name type="scientific">Mycena alexandri</name>
    <dbReference type="NCBI Taxonomy" id="1745969"/>
    <lineage>
        <taxon>Eukaryota</taxon>
        <taxon>Fungi</taxon>
        <taxon>Dikarya</taxon>
        <taxon>Basidiomycota</taxon>
        <taxon>Agaricomycotina</taxon>
        <taxon>Agaricomycetes</taxon>
        <taxon>Agaricomycetidae</taxon>
        <taxon>Agaricales</taxon>
        <taxon>Marasmiineae</taxon>
        <taxon>Mycenaceae</taxon>
        <taxon>Mycena</taxon>
    </lineage>
</organism>
<protein>
    <submittedName>
        <fullName evidence="1">Uncharacterized protein</fullName>
    </submittedName>
</protein>
<keyword evidence="2" id="KW-1185">Reference proteome</keyword>